<dbReference type="Proteomes" id="UP000245783">
    <property type="component" value="Unassembled WGS sequence"/>
</dbReference>
<evidence type="ECO:0000313" key="4">
    <source>
        <dbReference type="Proteomes" id="UP000245783"/>
    </source>
</evidence>
<feature type="transmembrane region" description="Helical" evidence="2">
    <location>
        <begin position="90"/>
        <end position="111"/>
    </location>
</feature>
<organism evidence="3 4">
    <name type="scientific">Ceraceosorus guamensis</name>
    <dbReference type="NCBI Taxonomy" id="1522189"/>
    <lineage>
        <taxon>Eukaryota</taxon>
        <taxon>Fungi</taxon>
        <taxon>Dikarya</taxon>
        <taxon>Basidiomycota</taxon>
        <taxon>Ustilaginomycotina</taxon>
        <taxon>Exobasidiomycetes</taxon>
        <taxon>Ceraceosorales</taxon>
        <taxon>Ceraceosoraceae</taxon>
        <taxon>Ceraceosorus</taxon>
    </lineage>
</organism>
<feature type="transmembrane region" description="Helical" evidence="2">
    <location>
        <begin position="117"/>
        <end position="140"/>
    </location>
</feature>
<dbReference type="InParanoid" id="A0A316VWN8"/>
<reference evidence="3 4" key="1">
    <citation type="journal article" date="2018" name="Mol. Biol. Evol.">
        <title>Broad Genomic Sampling Reveals a Smut Pathogenic Ancestry of the Fungal Clade Ustilaginomycotina.</title>
        <authorList>
            <person name="Kijpornyongpan T."/>
            <person name="Mondo S.J."/>
            <person name="Barry K."/>
            <person name="Sandor L."/>
            <person name="Lee J."/>
            <person name="Lipzen A."/>
            <person name="Pangilinan J."/>
            <person name="LaButti K."/>
            <person name="Hainaut M."/>
            <person name="Henrissat B."/>
            <person name="Grigoriev I.V."/>
            <person name="Spatafora J.W."/>
            <person name="Aime M.C."/>
        </authorList>
    </citation>
    <scope>NUCLEOTIDE SEQUENCE [LARGE SCALE GENOMIC DNA]</scope>
    <source>
        <strain evidence="3 4">MCA 4658</strain>
    </source>
</reference>
<protein>
    <submittedName>
        <fullName evidence="3">Uncharacterized protein</fullName>
    </submittedName>
</protein>
<dbReference type="RefSeq" id="XP_025369022.1">
    <property type="nucleotide sequence ID" value="XM_025514126.1"/>
</dbReference>
<feature type="compositionally biased region" description="Basic and acidic residues" evidence="1">
    <location>
        <begin position="291"/>
        <end position="303"/>
    </location>
</feature>
<dbReference type="OrthoDB" id="10436766at2759"/>
<evidence type="ECO:0000256" key="2">
    <source>
        <dbReference type="SAM" id="Phobius"/>
    </source>
</evidence>
<proteinExistence type="predicted"/>
<dbReference type="AlphaFoldDB" id="A0A316VWN8"/>
<sequence length="303" mass="34245">MWRVLGLSWACLTFIFQSLLSILVYLDRRTPEFYYSRMVRALACLYCSSKAAQDVLLAVTLAVRILALHRELVPSHGLHCPTPVRRFAKWFVLAFEMSLITALWSVAGMAMFLAPAYLVECILVFSHGAMMLLAVLSSLISRQIIVLLLRADSMPQDIPTYFVTAVNSAGQIRQLSHPRLAPSQALPILEGWIENVGLDKADSLAERSKKNSYENFTDRDETCCWRKCCLRSARRRAEITSMPLCHVVRRFPSVRIGSKCKTDDASFVAALQRSKGLEMDKPSQARPVRSRSLDEPRFGHRHA</sequence>
<gene>
    <name evidence="3" type="ORF">IE81DRAFT_324029</name>
</gene>
<keyword evidence="4" id="KW-1185">Reference proteome</keyword>
<evidence type="ECO:0000256" key="1">
    <source>
        <dbReference type="SAM" id="MobiDB-lite"/>
    </source>
</evidence>
<keyword evidence="2" id="KW-1133">Transmembrane helix</keyword>
<accession>A0A316VWN8</accession>
<name>A0A316VWN8_9BASI</name>
<evidence type="ECO:0000313" key="3">
    <source>
        <dbReference type="EMBL" id="PWN41862.1"/>
    </source>
</evidence>
<dbReference type="EMBL" id="KZ819386">
    <property type="protein sequence ID" value="PWN41862.1"/>
    <property type="molecule type" value="Genomic_DNA"/>
</dbReference>
<dbReference type="GeneID" id="37035996"/>
<keyword evidence="2" id="KW-0472">Membrane</keyword>
<keyword evidence="2" id="KW-0812">Transmembrane</keyword>
<feature type="region of interest" description="Disordered" evidence="1">
    <location>
        <begin position="276"/>
        <end position="303"/>
    </location>
</feature>
<feature type="transmembrane region" description="Helical" evidence="2">
    <location>
        <begin position="6"/>
        <end position="26"/>
    </location>
</feature>